<evidence type="ECO:0000313" key="2">
    <source>
        <dbReference type="Proteomes" id="UP000069850"/>
    </source>
</evidence>
<dbReference type="Proteomes" id="UP000069850">
    <property type="component" value="Chromosome 1"/>
</dbReference>
<reference evidence="1 2" key="1">
    <citation type="submission" date="2016-01" db="EMBL/GenBank/DDBJ databases">
        <authorList>
            <person name="Manzoor S."/>
        </authorList>
    </citation>
    <scope>NUCLEOTIDE SEQUENCE [LARGE SCALE GENOMIC DNA]</scope>
    <source>
        <strain evidence="1">Methanoculleus sp MAB1</strain>
    </source>
</reference>
<accession>A0A0X3BJT8</accession>
<protein>
    <submittedName>
        <fullName evidence="1">Uncharacterized protein</fullName>
    </submittedName>
</protein>
<gene>
    <name evidence="1" type="ORF">MMAB1_1213</name>
</gene>
<name>A0A0X3BJT8_9EURY</name>
<evidence type="ECO:0000313" key="1">
    <source>
        <dbReference type="EMBL" id="CVK32426.1"/>
    </source>
</evidence>
<organism evidence="1 2">
    <name type="scientific">Methanoculleus bourgensis</name>
    <dbReference type="NCBI Taxonomy" id="83986"/>
    <lineage>
        <taxon>Archaea</taxon>
        <taxon>Methanobacteriati</taxon>
        <taxon>Methanobacteriota</taxon>
        <taxon>Stenosarchaea group</taxon>
        <taxon>Methanomicrobia</taxon>
        <taxon>Methanomicrobiales</taxon>
        <taxon>Methanomicrobiaceae</taxon>
        <taxon>Methanoculleus</taxon>
    </lineage>
</organism>
<dbReference type="AlphaFoldDB" id="A0A0X3BJT8"/>
<proteinExistence type="predicted"/>
<dbReference type="EMBL" id="LT158599">
    <property type="protein sequence ID" value="CVK32426.1"/>
    <property type="molecule type" value="Genomic_DNA"/>
</dbReference>
<dbReference type="KEGG" id="mema:MMAB1_1213"/>
<sequence>MTRVHTKCSEFSSEHLVGSSEHLDTLREIAETSRSLRKAPEGVSEATILRLCEGRFLTLDGPVEP</sequence>